<dbReference type="Proteomes" id="UP000289440">
    <property type="component" value="Chromosome"/>
</dbReference>
<name>A0A449A5D2_9BACT</name>
<evidence type="ECO:0000313" key="2">
    <source>
        <dbReference type="Proteomes" id="UP000289440"/>
    </source>
</evidence>
<protein>
    <submittedName>
        <fullName evidence="1">Uncharacterized protein</fullName>
    </submittedName>
</protein>
<sequence>MFMYGNFVEKEQNFRKKIFSIVADIFGYRDDFQEFRDENTLRTNIAETEKQYYLFAKKHFEKNH</sequence>
<dbReference type="EMBL" id="LR214951">
    <property type="protein sequence ID" value="VEU59455.1"/>
    <property type="molecule type" value="Genomic_DNA"/>
</dbReference>
<accession>A0A449A5D2</accession>
<dbReference type="AlphaFoldDB" id="A0A449A5D2"/>
<dbReference type="KEGG" id="mnu:NCTC10166_00428"/>
<evidence type="ECO:0000313" key="1">
    <source>
        <dbReference type="EMBL" id="VEU59455.1"/>
    </source>
</evidence>
<proteinExistence type="predicted"/>
<reference evidence="1 2" key="1">
    <citation type="submission" date="2019-01" db="EMBL/GenBank/DDBJ databases">
        <authorList>
            <consortium name="Pathogen Informatics"/>
        </authorList>
    </citation>
    <scope>NUCLEOTIDE SEQUENCE [LARGE SCALE GENOMIC DNA]</scope>
    <source>
        <strain evidence="1 2">NCTC10166</strain>
    </source>
</reference>
<gene>
    <name evidence="1" type="ORF">NCTC10166_00428</name>
</gene>
<keyword evidence="2" id="KW-1185">Reference proteome</keyword>
<organism evidence="1 2">
    <name type="scientific">Mesomycoplasma neurolyticum</name>
    <dbReference type="NCBI Taxonomy" id="2120"/>
    <lineage>
        <taxon>Bacteria</taxon>
        <taxon>Bacillati</taxon>
        <taxon>Mycoplasmatota</taxon>
        <taxon>Mycoplasmoidales</taxon>
        <taxon>Metamycoplasmataceae</taxon>
        <taxon>Mesomycoplasma</taxon>
    </lineage>
</organism>